<protein>
    <submittedName>
        <fullName evidence="1">DUF922 domain-containing protein</fullName>
    </submittedName>
</protein>
<dbReference type="Proteomes" id="UP000778797">
    <property type="component" value="Unassembled WGS sequence"/>
</dbReference>
<dbReference type="Pfam" id="PF06037">
    <property type="entry name" value="DUF922"/>
    <property type="match status" value="1"/>
</dbReference>
<gene>
    <name evidence="1" type="ORF">J1C55_12435</name>
</gene>
<keyword evidence="2" id="KW-1185">Reference proteome</keyword>
<proteinExistence type="predicted"/>
<organism evidence="1 2">
    <name type="scientific">Winogradskyella immobilis</name>
    <dbReference type="NCBI Taxonomy" id="2816852"/>
    <lineage>
        <taxon>Bacteria</taxon>
        <taxon>Pseudomonadati</taxon>
        <taxon>Bacteroidota</taxon>
        <taxon>Flavobacteriia</taxon>
        <taxon>Flavobacteriales</taxon>
        <taxon>Flavobacteriaceae</taxon>
        <taxon>Winogradskyella</taxon>
    </lineage>
</organism>
<reference evidence="2" key="2">
    <citation type="submission" date="2023-07" db="EMBL/GenBank/DDBJ databases">
        <title>Genome of Winogradskyella sp. E313.</title>
        <authorList>
            <person name="Zhou Y."/>
        </authorList>
    </citation>
    <scope>NUCLEOTIDE SEQUENCE [LARGE SCALE GENOMIC DNA]</scope>
    <source>
        <strain evidence="2">E313</strain>
    </source>
</reference>
<evidence type="ECO:0000313" key="1">
    <source>
        <dbReference type="EMBL" id="MCC1485404.1"/>
    </source>
</evidence>
<reference evidence="2" key="1">
    <citation type="submission" date="2021-03" db="EMBL/GenBank/DDBJ databases">
        <title>Genome of Cognatishimia sp. F0-27.</title>
        <authorList>
            <person name="Ping X."/>
        </authorList>
    </citation>
    <scope>NUCLEOTIDE SEQUENCE [LARGE SCALE GENOMIC DNA]</scope>
    <source>
        <strain evidence="2">E313</strain>
    </source>
</reference>
<dbReference type="InterPro" id="IPR010321">
    <property type="entry name" value="DUF922"/>
</dbReference>
<comment type="caution">
    <text evidence="1">The sequence shown here is derived from an EMBL/GenBank/DDBJ whole genome shotgun (WGS) entry which is preliminary data.</text>
</comment>
<dbReference type="EMBL" id="JAFMPT010000022">
    <property type="protein sequence ID" value="MCC1485404.1"/>
    <property type="molecule type" value="Genomic_DNA"/>
</dbReference>
<name>A0ABS8EQ90_9FLAO</name>
<evidence type="ECO:0000313" key="2">
    <source>
        <dbReference type="Proteomes" id="UP000778797"/>
    </source>
</evidence>
<sequence>MSLKLIIGIIAFLCIGNSPEDDTISWNENRKLTWADFKDRPNLNSGAVALTASGITFGFSIQKSGGKPVSFNTTVESLFYPDKSWYITERADSYILGHEQLHFDITELHARKFRQQINELKVSSNIRAKLNRLHTSINKASAAMQNKYDRESNHSIIKEAQLRWQKYIAAELEALEEFKSQ</sequence>
<dbReference type="RefSeq" id="WP_227477896.1">
    <property type="nucleotide sequence ID" value="NZ_JAFMPT010000022.1"/>
</dbReference>
<accession>A0ABS8EQ90</accession>